<protein>
    <submittedName>
        <fullName evidence="2">Uncharacterized protein</fullName>
    </submittedName>
</protein>
<organism evidence="2 3">
    <name type="scientific">Oopsacas minuta</name>
    <dbReference type="NCBI Taxonomy" id="111878"/>
    <lineage>
        <taxon>Eukaryota</taxon>
        <taxon>Metazoa</taxon>
        <taxon>Porifera</taxon>
        <taxon>Hexactinellida</taxon>
        <taxon>Hexasterophora</taxon>
        <taxon>Lyssacinosida</taxon>
        <taxon>Leucopsacidae</taxon>
        <taxon>Oopsacas</taxon>
    </lineage>
</organism>
<sequence>MNSAVLLCFIVLLAITNAQFPQLSGSFSFQGSSESTTFGLVTSNPCYNVYNDISRGLQSVVSTQRILFTTPTTVQVASVNDSAEYSNTVDTCVRTIADSLSISPFSVNESTWDIFQRATESPAGTFTVSNIFNTHQVVIVDGLPTEYTETATFQPP</sequence>
<dbReference type="EMBL" id="JAKMXF010000222">
    <property type="protein sequence ID" value="KAI6654545.1"/>
    <property type="molecule type" value="Genomic_DNA"/>
</dbReference>
<evidence type="ECO:0000313" key="2">
    <source>
        <dbReference type="EMBL" id="KAI6654545.1"/>
    </source>
</evidence>
<reference evidence="2 3" key="1">
    <citation type="journal article" date="2023" name="BMC Biol.">
        <title>The compact genome of the sponge Oopsacas minuta (Hexactinellida) is lacking key metazoan core genes.</title>
        <authorList>
            <person name="Santini S."/>
            <person name="Schenkelaars Q."/>
            <person name="Jourda C."/>
            <person name="Duchesne M."/>
            <person name="Belahbib H."/>
            <person name="Rocher C."/>
            <person name="Selva M."/>
            <person name="Riesgo A."/>
            <person name="Vervoort M."/>
            <person name="Leys S.P."/>
            <person name="Kodjabachian L."/>
            <person name="Le Bivic A."/>
            <person name="Borchiellini C."/>
            <person name="Claverie J.M."/>
            <person name="Renard E."/>
        </authorList>
    </citation>
    <scope>NUCLEOTIDE SEQUENCE [LARGE SCALE GENOMIC DNA]</scope>
    <source>
        <strain evidence="2">SPO-2</strain>
    </source>
</reference>
<feature type="signal peptide" evidence="1">
    <location>
        <begin position="1"/>
        <end position="18"/>
    </location>
</feature>
<proteinExistence type="predicted"/>
<accession>A0AAV7K1A2</accession>
<evidence type="ECO:0000313" key="3">
    <source>
        <dbReference type="Proteomes" id="UP001165289"/>
    </source>
</evidence>
<dbReference type="AlphaFoldDB" id="A0AAV7K1A2"/>
<gene>
    <name evidence="2" type="ORF">LOD99_941</name>
</gene>
<dbReference type="Proteomes" id="UP001165289">
    <property type="component" value="Unassembled WGS sequence"/>
</dbReference>
<feature type="chain" id="PRO_5043585997" evidence="1">
    <location>
        <begin position="19"/>
        <end position="156"/>
    </location>
</feature>
<keyword evidence="3" id="KW-1185">Reference proteome</keyword>
<evidence type="ECO:0000256" key="1">
    <source>
        <dbReference type="SAM" id="SignalP"/>
    </source>
</evidence>
<comment type="caution">
    <text evidence="2">The sequence shown here is derived from an EMBL/GenBank/DDBJ whole genome shotgun (WGS) entry which is preliminary data.</text>
</comment>
<name>A0AAV7K1A2_9METZ</name>
<keyword evidence="1" id="KW-0732">Signal</keyword>